<evidence type="ECO:0000256" key="1">
    <source>
        <dbReference type="SAM" id="MobiDB-lite"/>
    </source>
</evidence>
<dbReference type="PANTHER" id="PTHR35179:SF1">
    <property type="entry name" value="INTEGRAL MEMBRANE PROTEIN"/>
    <property type="match status" value="1"/>
</dbReference>
<keyword evidence="2" id="KW-1133">Transmembrane helix</keyword>
<name>A0A6A7A1A5_9PLEO</name>
<dbReference type="EMBL" id="MU006225">
    <property type="protein sequence ID" value="KAF2827110.1"/>
    <property type="molecule type" value="Genomic_DNA"/>
</dbReference>
<keyword evidence="2" id="KW-0472">Membrane</keyword>
<feature type="transmembrane region" description="Helical" evidence="2">
    <location>
        <begin position="262"/>
        <end position="279"/>
    </location>
</feature>
<evidence type="ECO:0000256" key="2">
    <source>
        <dbReference type="SAM" id="Phobius"/>
    </source>
</evidence>
<proteinExistence type="predicted"/>
<keyword evidence="4" id="KW-1185">Reference proteome</keyword>
<feature type="region of interest" description="Disordered" evidence="1">
    <location>
        <begin position="432"/>
        <end position="470"/>
    </location>
</feature>
<gene>
    <name evidence="3" type="ORF">CC86DRAFT_24194</name>
</gene>
<protein>
    <recommendedName>
        <fullName evidence="5">Integral membrane protein</fullName>
    </recommendedName>
</protein>
<feature type="transmembrane region" description="Helical" evidence="2">
    <location>
        <begin position="220"/>
        <end position="242"/>
    </location>
</feature>
<organism evidence="3 4">
    <name type="scientific">Ophiobolus disseminans</name>
    <dbReference type="NCBI Taxonomy" id="1469910"/>
    <lineage>
        <taxon>Eukaryota</taxon>
        <taxon>Fungi</taxon>
        <taxon>Dikarya</taxon>
        <taxon>Ascomycota</taxon>
        <taxon>Pezizomycotina</taxon>
        <taxon>Dothideomycetes</taxon>
        <taxon>Pleosporomycetidae</taxon>
        <taxon>Pleosporales</taxon>
        <taxon>Pleosporineae</taxon>
        <taxon>Phaeosphaeriaceae</taxon>
        <taxon>Ophiobolus</taxon>
    </lineage>
</organism>
<accession>A0A6A7A1A5</accession>
<feature type="transmembrane region" description="Helical" evidence="2">
    <location>
        <begin position="299"/>
        <end position="322"/>
    </location>
</feature>
<dbReference type="Proteomes" id="UP000799424">
    <property type="component" value="Unassembled WGS sequence"/>
</dbReference>
<feature type="region of interest" description="Disordered" evidence="1">
    <location>
        <begin position="361"/>
        <end position="419"/>
    </location>
</feature>
<sequence>MYPTTRTNVCHFPLVAVEFTDVLRWRPPVLVSHLSSALRRDTSGHLHSLGTLAGLVHIFAHQKTLKHDSVHLSILGRHIPVGRSLLACLETPSDWSPALTMCLEMILAAGNWRRDYQIAGLAAGFTIGFGCLTVWEAIKQTRRNRNPLRSIYIYMVWGEILVNVIIAIIAWLFLNGKLGPTVPILFFILFFWVFQIQLLMQIIINRIALIAEHRSTVAKLKWGTVVIITAINIAVFVIWIPAHTVPPISETFVKINNVWDKISKVLILIVDAGLNWYFLRTVQIRLVKQNGLKKYAPLISFNAKLMILSIGMDALLIGLMFLKNQVVYIQFHPVVYIVKLNIEMSMASLVVRLAQGKPENDMYPEEFHSSSNHPTGPQSHLRSGNHAQRVQIQSIQMKSNRGRNDVLNGNDSDESLGGIHCQTDLNVVVERVEPKKGEGSSRSSQEAPYSVFDDDYPLHKEKMQANARKM</sequence>
<evidence type="ECO:0008006" key="5">
    <source>
        <dbReference type="Google" id="ProtNLM"/>
    </source>
</evidence>
<feature type="transmembrane region" description="Helical" evidence="2">
    <location>
        <begin position="118"/>
        <end position="138"/>
    </location>
</feature>
<keyword evidence="2" id="KW-0812">Transmembrane</keyword>
<dbReference type="AlphaFoldDB" id="A0A6A7A1A5"/>
<evidence type="ECO:0000313" key="4">
    <source>
        <dbReference type="Proteomes" id="UP000799424"/>
    </source>
</evidence>
<reference evidence="3" key="1">
    <citation type="journal article" date="2020" name="Stud. Mycol.">
        <title>101 Dothideomycetes genomes: a test case for predicting lifestyles and emergence of pathogens.</title>
        <authorList>
            <person name="Haridas S."/>
            <person name="Albert R."/>
            <person name="Binder M."/>
            <person name="Bloem J."/>
            <person name="Labutti K."/>
            <person name="Salamov A."/>
            <person name="Andreopoulos B."/>
            <person name="Baker S."/>
            <person name="Barry K."/>
            <person name="Bills G."/>
            <person name="Bluhm B."/>
            <person name="Cannon C."/>
            <person name="Castanera R."/>
            <person name="Culley D."/>
            <person name="Daum C."/>
            <person name="Ezra D."/>
            <person name="Gonzalez J."/>
            <person name="Henrissat B."/>
            <person name="Kuo A."/>
            <person name="Liang C."/>
            <person name="Lipzen A."/>
            <person name="Lutzoni F."/>
            <person name="Magnuson J."/>
            <person name="Mondo S."/>
            <person name="Nolan M."/>
            <person name="Ohm R."/>
            <person name="Pangilinan J."/>
            <person name="Park H.-J."/>
            <person name="Ramirez L."/>
            <person name="Alfaro M."/>
            <person name="Sun H."/>
            <person name="Tritt A."/>
            <person name="Yoshinaga Y."/>
            <person name="Zwiers L.-H."/>
            <person name="Turgeon B."/>
            <person name="Goodwin S."/>
            <person name="Spatafora J."/>
            <person name="Crous P."/>
            <person name="Grigoriev I."/>
        </authorList>
    </citation>
    <scope>NUCLEOTIDE SEQUENCE</scope>
    <source>
        <strain evidence="3">CBS 113818</strain>
    </source>
</reference>
<evidence type="ECO:0000313" key="3">
    <source>
        <dbReference type="EMBL" id="KAF2827110.1"/>
    </source>
</evidence>
<feature type="transmembrane region" description="Helical" evidence="2">
    <location>
        <begin position="150"/>
        <end position="172"/>
    </location>
</feature>
<dbReference type="OrthoDB" id="3205825at2759"/>
<feature type="compositionally biased region" description="Polar residues" evidence="1">
    <location>
        <begin position="369"/>
        <end position="399"/>
    </location>
</feature>
<dbReference type="PANTHER" id="PTHR35179">
    <property type="entry name" value="PROTEIN CBG02620"/>
    <property type="match status" value="1"/>
</dbReference>
<feature type="transmembrane region" description="Helical" evidence="2">
    <location>
        <begin position="184"/>
        <end position="208"/>
    </location>
</feature>